<sequence length="454" mass="50792">MAQARVDSVELDPREDYSIDRSVVEENPSNAELGASHGDLNERKLESVGKNRIHRKWLTIAVHIGVVVLALLIGIIIGYFSNDSGDSGDNSGGTSDTGFASLPARDTVLTNIAFGSCALQTYPHPFWDTLLSDRIQAQLFLFGGDNVYGDCRGDLTCKALQDAYEDLFTKPSFSYAKSKLPIMAVPDDHDYGLNDGDVNNPYKVIAKEMFLQYFQVSDDDPRRNRGGLYYSKSFGHSPNRVQVIMLDTRWFRGTFTKTDMPWTPGKEEYMASWSTEANATMLGAEQWRWLEQRFREPADIRLVLSTVQVLPIGHGFEKWMNFPQEVIKLIDIIERTKANGVVLLSGDRHIAAIYQISEVTRPDGSKRVAPYTLTEMTSSSLTHTQLFNDTIAPLRVGTQVNDNNIGYIKINWAARYVNLSIVTAGESLDQSRLYTNDAGLPLESIGLNLDDLRV</sequence>
<dbReference type="Gene3D" id="3.60.21.70">
    <property type="entry name" value="PhoD-like phosphatase"/>
    <property type="match status" value="1"/>
</dbReference>
<keyword evidence="2" id="KW-0812">Transmembrane</keyword>
<dbReference type="InterPro" id="IPR029052">
    <property type="entry name" value="Metallo-depent_PP-like"/>
</dbReference>
<dbReference type="SUPFAM" id="SSF56300">
    <property type="entry name" value="Metallo-dependent phosphatases"/>
    <property type="match status" value="1"/>
</dbReference>
<dbReference type="CDD" id="cd07389">
    <property type="entry name" value="MPP_PhoD"/>
    <property type="match status" value="1"/>
</dbReference>
<keyword evidence="2" id="KW-1133">Transmembrane helix</keyword>
<dbReference type="AlphaFoldDB" id="A0A6T6UGB6"/>
<reference evidence="4" key="1">
    <citation type="submission" date="2021-01" db="EMBL/GenBank/DDBJ databases">
        <authorList>
            <person name="Corre E."/>
            <person name="Pelletier E."/>
            <person name="Niang G."/>
            <person name="Scheremetjew M."/>
            <person name="Finn R."/>
            <person name="Kale V."/>
            <person name="Holt S."/>
            <person name="Cochrane G."/>
            <person name="Meng A."/>
            <person name="Brown T."/>
            <person name="Cohen L."/>
        </authorList>
    </citation>
    <scope>NUCLEOTIDE SEQUENCE</scope>
    <source>
        <strain evidence="4">CCMP2058</strain>
    </source>
</reference>
<feature type="domain" description="PhoD-like phosphatase metallophosphatase" evidence="3">
    <location>
        <begin position="161"/>
        <end position="391"/>
    </location>
</feature>
<dbReference type="EMBL" id="HBEM01013123">
    <property type="protein sequence ID" value="CAD8447518.1"/>
    <property type="molecule type" value="Transcribed_RNA"/>
</dbReference>
<dbReference type="InterPro" id="IPR018946">
    <property type="entry name" value="PhoD-like_MPP"/>
</dbReference>
<feature type="transmembrane region" description="Helical" evidence="2">
    <location>
        <begin position="57"/>
        <end position="80"/>
    </location>
</feature>
<evidence type="ECO:0000313" key="5">
    <source>
        <dbReference type="EMBL" id="CAD8447520.1"/>
    </source>
</evidence>
<dbReference type="InterPro" id="IPR038607">
    <property type="entry name" value="PhoD-like_sf"/>
</dbReference>
<evidence type="ECO:0000313" key="4">
    <source>
        <dbReference type="EMBL" id="CAD8447518.1"/>
    </source>
</evidence>
<dbReference type="Pfam" id="PF09423">
    <property type="entry name" value="PhoD"/>
    <property type="match status" value="1"/>
</dbReference>
<evidence type="ECO:0000256" key="1">
    <source>
        <dbReference type="SAM" id="MobiDB-lite"/>
    </source>
</evidence>
<gene>
    <name evidence="4" type="ORF">LAMO00422_LOCUS9126</name>
    <name evidence="5" type="ORF">LAMO00422_LOCUS9127</name>
</gene>
<accession>A0A6T6UGB6</accession>
<feature type="region of interest" description="Disordered" evidence="1">
    <location>
        <begin position="17"/>
        <end position="38"/>
    </location>
</feature>
<name>A0A6T6UGB6_9EUKA</name>
<evidence type="ECO:0000256" key="2">
    <source>
        <dbReference type="SAM" id="Phobius"/>
    </source>
</evidence>
<dbReference type="PANTHER" id="PTHR33987:SF1">
    <property type="entry name" value="CALCINEURIN-LIKE METALLO-PHOSPHOESTERASE SUPERFAMILY PROTEIN"/>
    <property type="match status" value="1"/>
</dbReference>
<evidence type="ECO:0000259" key="3">
    <source>
        <dbReference type="Pfam" id="PF09423"/>
    </source>
</evidence>
<dbReference type="PANTHER" id="PTHR33987">
    <property type="entry name" value="CALCINEURIN-LIKE METALLO-PHOSPHOESTERASE SUPERFAMILY PROTEIN"/>
    <property type="match status" value="1"/>
</dbReference>
<organism evidence="4">
    <name type="scientific">Amorphochlora amoebiformis</name>
    <dbReference type="NCBI Taxonomy" id="1561963"/>
    <lineage>
        <taxon>Eukaryota</taxon>
        <taxon>Sar</taxon>
        <taxon>Rhizaria</taxon>
        <taxon>Cercozoa</taxon>
        <taxon>Chlorarachniophyceae</taxon>
        <taxon>Amorphochlora</taxon>
    </lineage>
</organism>
<proteinExistence type="predicted"/>
<keyword evidence="2" id="KW-0472">Membrane</keyword>
<dbReference type="EMBL" id="HBEM01013124">
    <property type="protein sequence ID" value="CAD8447520.1"/>
    <property type="molecule type" value="Transcribed_RNA"/>
</dbReference>
<protein>
    <recommendedName>
        <fullName evidence="3">PhoD-like phosphatase metallophosphatase domain-containing protein</fullName>
    </recommendedName>
</protein>